<reference evidence="1 2" key="1">
    <citation type="submission" date="2014-04" db="EMBL/GenBank/DDBJ databases">
        <title>Evolutionary Origins and Diversification of the Mycorrhizal Mutualists.</title>
        <authorList>
            <consortium name="DOE Joint Genome Institute"/>
            <consortium name="Mycorrhizal Genomics Consortium"/>
            <person name="Kohler A."/>
            <person name="Kuo A."/>
            <person name="Nagy L.G."/>
            <person name="Floudas D."/>
            <person name="Copeland A."/>
            <person name="Barry K.W."/>
            <person name="Cichocki N."/>
            <person name="Veneault-Fourrey C."/>
            <person name="LaButti K."/>
            <person name="Lindquist E.A."/>
            <person name="Lipzen A."/>
            <person name="Lundell T."/>
            <person name="Morin E."/>
            <person name="Murat C."/>
            <person name="Riley R."/>
            <person name="Ohm R."/>
            <person name="Sun H."/>
            <person name="Tunlid A."/>
            <person name="Henrissat B."/>
            <person name="Grigoriev I.V."/>
            <person name="Hibbett D.S."/>
            <person name="Martin F."/>
        </authorList>
    </citation>
    <scope>NUCLEOTIDE SEQUENCE [LARGE SCALE GENOMIC DNA]</scope>
    <source>
        <strain evidence="1 2">MD-312</strain>
    </source>
</reference>
<dbReference type="AlphaFoldDB" id="A0A0C9WBJ5"/>
<gene>
    <name evidence="1" type="ORF">HYDPIDRAFT_116242</name>
</gene>
<dbReference type="HOGENOM" id="CLU_2867936_0_0_1"/>
<name>A0A0C9WBJ5_9AGAM</name>
<organism evidence="1 2">
    <name type="scientific">Hydnomerulius pinastri MD-312</name>
    <dbReference type="NCBI Taxonomy" id="994086"/>
    <lineage>
        <taxon>Eukaryota</taxon>
        <taxon>Fungi</taxon>
        <taxon>Dikarya</taxon>
        <taxon>Basidiomycota</taxon>
        <taxon>Agaricomycotina</taxon>
        <taxon>Agaricomycetes</taxon>
        <taxon>Agaricomycetidae</taxon>
        <taxon>Boletales</taxon>
        <taxon>Boletales incertae sedis</taxon>
        <taxon>Leucogyrophana</taxon>
    </lineage>
</organism>
<dbReference type="Proteomes" id="UP000053820">
    <property type="component" value="Unassembled WGS sequence"/>
</dbReference>
<proteinExistence type="predicted"/>
<evidence type="ECO:0000313" key="2">
    <source>
        <dbReference type="Proteomes" id="UP000053820"/>
    </source>
</evidence>
<protein>
    <submittedName>
        <fullName evidence="1">Uncharacterized protein</fullName>
    </submittedName>
</protein>
<keyword evidence="2" id="KW-1185">Reference proteome</keyword>
<sequence length="64" mass="7206">MNLPNSVEPVQYSAPSTWNRLSASLLYRLLVIGRPSCNYILPTPSNDRMLTPRNRLLACFTAVI</sequence>
<evidence type="ECO:0000313" key="1">
    <source>
        <dbReference type="EMBL" id="KIJ61241.1"/>
    </source>
</evidence>
<dbReference type="EMBL" id="KN839864">
    <property type="protein sequence ID" value="KIJ61241.1"/>
    <property type="molecule type" value="Genomic_DNA"/>
</dbReference>
<accession>A0A0C9WBJ5</accession>